<feature type="compositionally biased region" description="Basic and acidic residues" evidence="1">
    <location>
        <begin position="39"/>
        <end position="77"/>
    </location>
</feature>
<comment type="caution">
    <text evidence="2">The sequence shown here is derived from an EMBL/GenBank/DDBJ whole genome shotgun (WGS) entry which is preliminary data.</text>
</comment>
<dbReference type="Proteomes" id="UP000283509">
    <property type="component" value="Unassembled WGS sequence"/>
</dbReference>
<reference evidence="2 3" key="2">
    <citation type="submission" date="2019-01" db="EMBL/GenBank/DDBJ databases">
        <title>The decoding of complex shrimp genome reveals the adaptation for benthos swimmer, frequently molting mechanism and breeding impact on genome.</title>
        <authorList>
            <person name="Sun Y."/>
            <person name="Gao Y."/>
            <person name="Yu Y."/>
        </authorList>
    </citation>
    <scope>NUCLEOTIDE SEQUENCE [LARGE SCALE GENOMIC DNA]</scope>
    <source>
        <tissue evidence="2">Muscle</tissue>
    </source>
</reference>
<dbReference type="EMBL" id="QCYY01002388">
    <property type="protein sequence ID" value="ROT70760.1"/>
    <property type="molecule type" value="Genomic_DNA"/>
</dbReference>
<accession>A0A423T2P3</accession>
<gene>
    <name evidence="2" type="ORF">C7M84_010938</name>
</gene>
<dbReference type="AlphaFoldDB" id="A0A423T2P3"/>
<proteinExistence type="predicted"/>
<name>A0A423T2P3_PENVA</name>
<sequence>MRVRRGEQPSRSQSSPQARRRERKAAQAASLLPRARRARRDEEARLESAEGRRGQTGTKRDSQNEHWATDGQKERKSVPGGPRLTPDAPPRLVSPEEGGWLLAPLSSLAFVLADSTGFGSVAHLFSPPSAEVL</sequence>
<organism evidence="2 3">
    <name type="scientific">Penaeus vannamei</name>
    <name type="common">Whiteleg shrimp</name>
    <name type="synonym">Litopenaeus vannamei</name>
    <dbReference type="NCBI Taxonomy" id="6689"/>
    <lineage>
        <taxon>Eukaryota</taxon>
        <taxon>Metazoa</taxon>
        <taxon>Ecdysozoa</taxon>
        <taxon>Arthropoda</taxon>
        <taxon>Crustacea</taxon>
        <taxon>Multicrustacea</taxon>
        <taxon>Malacostraca</taxon>
        <taxon>Eumalacostraca</taxon>
        <taxon>Eucarida</taxon>
        <taxon>Decapoda</taxon>
        <taxon>Dendrobranchiata</taxon>
        <taxon>Penaeoidea</taxon>
        <taxon>Penaeidae</taxon>
        <taxon>Penaeus</taxon>
    </lineage>
</organism>
<protein>
    <submittedName>
        <fullName evidence="2">Uncharacterized protein</fullName>
    </submittedName>
</protein>
<evidence type="ECO:0000313" key="3">
    <source>
        <dbReference type="Proteomes" id="UP000283509"/>
    </source>
</evidence>
<reference evidence="2 3" key="1">
    <citation type="submission" date="2018-04" db="EMBL/GenBank/DDBJ databases">
        <authorList>
            <person name="Zhang X."/>
            <person name="Yuan J."/>
            <person name="Li F."/>
            <person name="Xiang J."/>
        </authorList>
    </citation>
    <scope>NUCLEOTIDE SEQUENCE [LARGE SCALE GENOMIC DNA]</scope>
    <source>
        <tissue evidence="2">Muscle</tissue>
    </source>
</reference>
<evidence type="ECO:0000313" key="2">
    <source>
        <dbReference type="EMBL" id="ROT70760.1"/>
    </source>
</evidence>
<keyword evidence="3" id="KW-1185">Reference proteome</keyword>
<feature type="region of interest" description="Disordered" evidence="1">
    <location>
        <begin position="1"/>
        <end position="97"/>
    </location>
</feature>
<evidence type="ECO:0000256" key="1">
    <source>
        <dbReference type="SAM" id="MobiDB-lite"/>
    </source>
</evidence>